<dbReference type="Proteomes" id="UP001293254">
    <property type="component" value="Unassembled WGS sequence"/>
</dbReference>
<protein>
    <submittedName>
        <fullName evidence="2">Protein LURP-one-related 17</fullName>
    </submittedName>
</protein>
<gene>
    <name evidence="2" type="ORF">Salat_0704600</name>
</gene>
<dbReference type="PANTHER" id="PTHR31087">
    <property type="match status" value="1"/>
</dbReference>
<dbReference type="InterPro" id="IPR025659">
    <property type="entry name" value="Tubby-like_C"/>
</dbReference>
<comment type="similarity">
    <text evidence="1">Belongs to the LOR family.</text>
</comment>
<proteinExistence type="inferred from homology"/>
<name>A0AAE1YSN1_9LAMI</name>
<evidence type="ECO:0000313" key="3">
    <source>
        <dbReference type="Proteomes" id="UP001293254"/>
    </source>
</evidence>
<dbReference type="EMBL" id="JACGWO010000002">
    <property type="protein sequence ID" value="KAK4435412.1"/>
    <property type="molecule type" value="Genomic_DNA"/>
</dbReference>
<dbReference type="SUPFAM" id="SSF54518">
    <property type="entry name" value="Tubby C-terminal domain-like"/>
    <property type="match status" value="1"/>
</dbReference>
<sequence length="213" mass="24097">MLLCLKSTSRTVHHYNHEQQNKINEAACTSLTVWRKSLVFSCSGFTVVASDGSLAYRVDNYTGRPDQIVLMDGSGNPIFTICRPKKLRLVHNCWHVYEGEVVGKKYSSKNPVFRARKNMGIMTKLNVLAYVDCGVSDYMHRYIVEGSYRRRSCKILDESRRVVGEIKKKGGGGVCYGVEVFELVVREGLECRDAMAVVILLDQMFSSSSFLFK</sequence>
<reference evidence="2" key="2">
    <citation type="journal article" date="2024" name="Plant">
        <title>Genomic evolution and insights into agronomic trait innovations of Sesamum species.</title>
        <authorList>
            <person name="Miao H."/>
            <person name="Wang L."/>
            <person name="Qu L."/>
            <person name="Liu H."/>
            <person name="Sun Y."/>
            <person name="Le M."/>
            <person name="Wang Q."/>
            <person name="Wei S."/>
            <person name="Zheng Y."/>
            <person name="Lin W."/>
            <person name="Duan Y."/>
            <person name="Cao H."/>
            <person name="Xiong S."/>
            <person name="Wang X."/>
            <person name="Wei L."/>
            <person name="Li C."/>
            <person name="Ma Q."/>
            <person name="Ju M."/>
            <person name="Zhao R."/>
            <person name="Li G."/>
            <person name="Mu C."/>
            <person name="Tian Q."/>
            <person name="Mei H."/>
            <person name="Zhang T."/>
            <person name="Gao T."/>
            <person name="Zhang H."/>
        </authorList>
    </citation>
    <scope>NUCLEOTIDE SEQUENCE</scope>
    <source>
        <strain evidence="2">3651</strain>
    </source>
</reference>
<evidence type="ECO:0000256" key="1">
    <source>
        <dbReference type="ARBA" id="ARBA00005437"/>
    </source>
</evidence>
<comment type="caution">
    <text evidence="2">The sequence shown here is derived from an EMBL/GenBank/DDBJ whole genome shotgun (WGS) entry which is preliminary data.</text>
</comment>
<reference evidence="2" key="1">
    <citation type="submission" date="2020-06" db="EMBL/GenBank/DDBJ databases">
        <authorList>
            <person name="Li T."/>
            <person name="Hu X."/>
            <person name="Zhang T."/>
            <person name="Song X."/>
            <person name="Zhang H."/>
            <person name="Dai N."/>
            <person name="Sheng W."/>
            <person name="Hou X."/>
            <person name="Wei L."/>
        </authorList>
    </citation>
    <scope>NUCLEOTIDE SEQUENCE</scope>
    <source>
        <strain evidence="2">3651</strain>
        <tissue evidence="2">Leaf</tissue>
    </source>
</reference>
<keyword evidence="3" id="KW-1185">Reference proteome</keyword>
<dbReference type="InterPro" id="IPR007612">
    <property type="entry name" value="LOR"/>
</dbReference>
<dbReference type="PANTHER" id="PTHR31087:SF14">
    <property type="entry name" value="PROTEIN LURP-ONE-RELATED 17"/>
    <property type="match status" value="1"/>
</dbReference>
<dbReference type="AlphaFoldDB" id="A0AAE1YSN1"/>
<evidence type="ECO:0000313" key="2">
    <source>
        <dbReference type="EMBL" id="KAK4435412.1"/>
    </source>
</evidence>
<dbReference type="Gene3D" id="2.40.160.200">
    <property type="entry name" value="LURP1-related"/>
    <property type="match status" value="1"/>
</dbReference>
<accession>A0AAE1YSN1</accession>
<organism evidence="2 3">
    <name type="scientific">Sesamum alatum</name>
    <dbReference type="NCBI Taxonomy" id="300844"/>
    <lineage>
        <taxon>Eukaryota</taxon>
        <taxon>Viridiplantae</taxon>
        <taxon>Streptophyta</taxon>
        <taxon>Embryophyta</taxon>
        <taxon>Tracheophyta</taxon>
        <taxon>Spermatophyta</taxon>
        <taxon>Magnoliopsida</taxon>
        <taxon>eudicotyledons</taxon>
        <taxon>Gunneridae</taxon>
        <taxon>Pentapetalae</taxon>
        <taxon>asterids</taxon>
        <taxon>lamiids</taxon>
        <taxon>Lamiales</taxon>
        <taxon>Pedaliaceae</taxon>
        <taxon>Sesamum</taxon>
    </lineage>
</organism>
<dbReference type="Pfam" id="PF04525">
    <property type="entry name" value="LOR"/>
    <property type="match status" value="1"/>
</dbReference>
<dbReference type="InterPro" id="IPR038595">
    <property type="entry name" value="LOR_sf"/>
</dbReference>